<dbReference type="EMBL" id="GDID01004960">
    <property type="protein sequence ID" value="JAP91646.1"/>
    <property type="molecule type" value="Transcribed_RNA"/>
</dbReference>
<accession>A0A146K7S6</accession>
<dbReference type="GO" id="GO:0005764">
    <property type="term" value="C:lysosome"/>
    <property type="evidence" value="ECO:0007669"/>
    <property type="project" value="InterPro"/>
</dbReference>
<dbReference type="InterPro" id="IPR008138">
    <property type="entry name" value="SapB_2"/>
</dbReference>
<sequence length="90" mass="10193">LLALQATQQECQVCRLIMQAARRVLKPNTTPEQLAKFLKTSCNRIPSTLKTECNTFLKTYGNQLFDIVKNKQSPKTACIQLKVCVRPTPK</sequence>
<keyword evidence="1" id="KW-1015">Disulfide bond</keyword>
<dbReference type="PRINTS" id="PR01797">
    <property type="entry name" value="SAPOSIN"/>
</dbReference>
<dbReference type="InterPro" id="IPR007856">
    <property type="entry name" value="SapB_1"/>
</dbReference>
<organism evidence="4">
    <name type="scientific">Trepomonas sp. PC1</name>
    <dbReference type="NCBI Taxonomy" id="1076344"/>
    <lineage>
        <taxon>Eukaryota</taxon>
        <taxon>Metamonada</taxon>
        <taxon>Diplomonadida</taxon>
        <taxon>Hexamitidae</taxon>
        <taxon>Hexamitinae</taxon>
        <taxon>Trepomonas</taxon>
    </lineage>
</organism>
<feature type="domain" description="Saposin B-type" evidence="3">
    <location>
        <begin position="7"/>
        <end position="88"/>
    </location>
</feature>
<dbReference type="SUPFAM" id="SSF47862">
    <property type="entry name" value="Saposin"/>
    <property type="match status" value="1"/>
</dbReference>
<dbReference type="SMART" id="SM00741">
    <property type="entry name" value="SapB"/>
    <property type="match status" value="1"/>
</dbReference>
<dbReference type="Pfam" id="PF05184">
    <property type="entry name" value="SapB_1"/>
    <property type="match status" value="1"/>
</dbReference>
<evidence type="ECO:0000313" key="4">
    <source>
        <dbReference type="EMBL" id="JAP91646.1"/>
    </source>
</evidence>
<dbReference type="InterPro" id="IPR008139">
    <property type="entry name" value="SaposinB_dom"/>
</dbReference>
<dbReference type="Pfam" id="PF03489">
    <property type="entry name" value="SapB_2"/>
    <property type="match status" value="1"/>
</dbReference>
<name>A0A146K7S6_9EUKA</name>
<dbReference type="GO" id="GO:0016020">
    <property type="term" value="C:membrane"/>
    <property type="evidence" value="ECO:0007669"/>
    <property type="project" value="GOC"/>
</dbReference>
<evidence type="ECO:0000256" key="2">
    <source>
        <dbReference type="ARBA" id="ARBA00023180"/>
    </source>
</evidence>
<dbReference type="InterPro" id="IPR051428">
    <property type="entry name" value="Sphingo_Act-Surfact_Prot"/>
</dbReference>
<reference evidence="4" key="1">
    <citation type="submission" date="2015-07" db="EMBL/GenBank/DDBJ databases">
        <title>Adaptation to a free-living lifestyle via gene acquisitions in the diplomonad Trepomonas sp. PC1.</title>
        <authorList>
            <person name="Xu F."/>
            <person name="Jerlstrom-Hultqvist J."/>
            <person name="Kolisko M."/>
            <person name="Simpson A.G.B."/>
            <person name="Roger A.J."/>
            <person name="Svard S.G."/>
            <person name="Andersson J.O."/>
        </authorList>
    </citation>
    <scope>NUCLEOTIDE SEQUENCE</scope>
    <source>
        <strain evidence="4">PC1</strain>
    </source>
</reference>
<dbReference type="InterPro" id="IPR008373">
    <property type="entry name" value="Saposin"/>
</dbReference>
<keyword evidence="2" id="KW-0325">Glycoprotein</keyword>
<proteinExistence type="predicted"/>
<protein>
    <submittedName>
        <fullName evidence="4">Saposin-like type B domin-containing protein</fullName>
    </submittedName>
</protein>
<dbReference type="InterPro" id="IPR011001">
    <property type="entry name" value="Saposin-like"/>
</dbReference>
<feature type="non-terminal residue" evidence="4">
    <location>
        <position position="1"/>
    </location>
</feature>
<dbReference type="AlphaFoldDB" id="A0A146K7S6"/>
<dbReference type="PANTHER" id="PTHR11480:SF3">
    <property type="entry name" value="BCDNA.GH08312"/>
    <property type="match status" value="1"/>
</dbReference>
<evidence type="ECO:0000256" key="1">
    <source>
        <dbReference type="ARBA" id="ARBA00023157"/>
    </source>
</evidence>
<dbReference type="PROSITE" id="PS50015">
    <property type="entry name" value="SAP_B"/>
    <property type="match status" value="1"/>
</dbReference>
<dbReference type="Gene3D" id="1.10.225.10">
    <property type="entry name" value="Saposin-like"/>
    <property type="match status" value="1"/>
</dbReference>
<gene>
    <name evidence="4" type="ORF">TPC1_16678</name>
</gene>
<dbReference type="GO" id="GO:0006665">
    <property type="term" value="P:sphingolipid metabolic process"/>
    <property type="evidence" value="ECO:0007669"/>
    <property type="project" value="InterPro"/>
</dbReference>
<evidence type="ECO:0000259" key="3">
    <source>
        <dbReference type="PROSITE" id="PS50015"/>
    </source>
</evidence>
<dbReference type="PANTHER" id="PTHR11480">
    <property type="entry name" value="SAPOSIN-RELATED"/>
    <property type="match status" value="1"/>
</dbReference>